<keyword evidence="12" id="KW-0012">Acyltransferase</keyword>
<dbReference type="Proteomes" id="UP000192356">
    <property type="component" value="Unassembled WGS sequence"/>
</dbReference>
<comment type="caution">
    <text evidence="15">The sequence shown here is derived from an EMBL/GenBank/DDBJ whole genome shotgun (WGS) entry which is preliminary data.</text>
</comment>
<evidence type="ECO:0000256" key="2">
    <source>
        <dbReference type="ARBA" id="ARBA00005189"/>
    </source>
</evidence>
<dbReference type="InterPro" id="IPR045252">
    <property type="entry name" value="LPCAT1-like"/>
</dbReference>
<evidence type="ECO:0000256" key="4">
    <source>
        <dbReference type="ARBA" id="ARBA00022516"/>
    </source>
</evidence>
<reference evidence="15 16" key="1">
    <citation type="journal article" date="2017" name="Environ. Microbiol.">
        <title>Decay of the glycolytic pathway and adaptation to intranuclear parasitism within Enterocytozoonidae microsporidia.</title>
        <authorList>
            <person name="Wiredu Boakye D."/>
            <person name="Jaroenlak P."/>
            <person name="Prachumwat A."/>
            <person name="Williams T.A."/>
            <person name="Bateman K.S."/>
            <person name="Itsathitphaisarn O."/>
            <person name="Sritunyalucksana K."/>
            <person name="Paszkiewicz K.H."/>
            <person name="Moore K.A."/>
            <person name="Stentiford G.D."/>
            <person name="Williams B.A."/>
        </authorList>
    </citation>
    <scope>NUCLEOTIDE SEQUENCE [LARGE SCALE GENOMIC DNA]</scope>
    <source>
        <strain evidence="15 16">GB1</strain>
    </source>
</reference>
<keyword evidence="7 13" id="KW-1133">Transmembrane helix</keyword>
<evidence type="ECO:0000256" key="6">
    <source>
        <dbReference type="ARBA" id="ARBA00022692"/>
    </source>
</evidence>
<dbReference type="VEuPathDB" id="MicrosporidiaDB:HERIO_659"/>
<evidence type="ECO:0000256" key="11">
    <source>
        <dbReference type="ARBA" id="ARBA00023264"/>
    </source>
</evidence>
<evidence type="ECO:0000256" key="3">
    <source>
        <dbReference type="ARBA" id="ARBA00008655"/>
    </source>
</evidence>
<evidence type="ECO:0000256" key="9">
    <source>
        <dbReference type="ARBA" id="ARBA00023136"/>
    </source>
</evidence>
<dbReference type="SMART" id="SM00563">
    <property type="entry name" value="PlsC"/>
    <property type="match status" value="1"/>
</dbReference>
<evidence type="ECO:0000256" key="7">
    <source>
        <dbReference type="ARBA" id="ARBA00022989"/>
    </source>
</evidence>
<feature type="transmembrane region" description="Helical" evidence="13">
    <location>
        <begin position="51"/>
        <end position="72"/>
    </location>
</feature>
<keyword evidence="16" id="KW-1185">Reference proteome</keyword>
<accession>A0A1X0QCJ1</accession>
<evidence type="ECO:0000313" key="16">
    <source>
        <dbReference type="Proteomes" id="UP000192356"/>
    </source>
</evidence>
<evidence type="ECO:0000256" key="12">
    <source>
        <dbReference type="ARBA" id="ARBA00023315"/>
    </source>
</evidence>
<dbReference type="AlphaFoldDB" id="A0A1X0QCJ1"/>
<dbReference type="GO" id="GO:0008654">
    <property type="term" value="P:phospholipid biosynthetic process"/>
    <property type="evidence" value="ECO:0007669"/>
    <property type="project" value="UniProtKB-KW"/>
</dbReference>
<dbReference type="SUPFAM" id="SSF69593">
    <property type="entry name" value="Glycerol-3-phosphate (1)-acyltransferase"/>
    <property type="match status" value="1"/>
</dbReference>
<dbReference type="GO" id="GO:0016020">
    <property type="term" value="C:membrane"/>
    <property type="evidence" value="ECO:0007669"/>
    <property type="project" value="UniProtKB-SubCell"/>
</dbReference>
<organism evidence="15 16">
    <name type="scientific">Hepatospora eriocheir</name>
    <dbReference type="NCBI Taxonomy" id="1081669"/>
    <lineage>
        <taxon>Eukaryota</taxon>
        <taxon>Fungi</taxon>
        <taxon>Fungi incertae sedis</taxon>
        <taxon>Microsporidia</taxon>
        <taxon>Hepatosporidae</taxon>
        <taxon>Hepatospora</taxon>
    </lineage>
</organism>
<sequence>MKRNKRCLLSDAIQIVSLGIRPCINEEFNKTFIPFKNTYSSNVLIKSLSSYIRSCILFPIRLTMIFFILFPLGVFTLYFNSLLICFNNWVNFILGVRIRHKGFKRVFNGPHVYVANHTTFLDYFILSSYKYTHVTLGQKTGGIFNIFAQLLNRANKSIFFDRNDINERKESINCLSERLKNQNTSLLIFPEGKCNNNKHSSLFYQGAFSLGVPVIPVVIKYDHKLVSPVWPGDLFPEIIYLLTRFRVNVTVNWLEPTEIRENETPTEFAHRVKNLISKVGNLKNTLWSGTLHLNDQKAIDYLRKAFVSFYYKITRTCYKEPKDVYNKYYKLTSSGKKERMYFNYFSYEEFFNQVNKEVYRMKK</sequence>
<evidence type="ECO:0000256" key="5">
    <source>
        <dbReference type="ARBA" id="ARBA00022679"/>
    </source>
</evidence>
<proteinExistence type="inferred from homology"/>
<comment type="subcellular location">
    <subcellularLocation>
        <location evidence="1">Membrane</location>
    </subcellularLocation>
</comment>
<evidence type="ECO:0000256" key="13">
    <source>
        <dbReference type="SAM" id="Phobius"/>
    </source>
</evidence>
<keyword evidence="6 13" id="KW-0812">Transmembrane</keyword>
<dbReference type="Pfam" id="PF01553">
    <property type="entry name" value="Acyltransferase"/>
    <property type="match status" value="1"/>
</dbReference>
<dbReference type="EMBL" id="LVKB01000021">
    <property type="protein sequence ID" value="ORD97478.1"/>
    <property type="molecule type" value="Genomic_DNA"/>
</dbReference>
<keyword evidence="8" id="KW-0443">Lipid metabolism</keyword>
<evidence type="ECO:0000256" key="1">
    <source>
        <dbReference type="ARBA" id="ARBA00004370"/>
    </source>
</evidence>
<dbReference type="VEuPathDB" id="MicrosporidiaDB:A0H76_733"/>
<evidence type="ECO:0000259" key="14">
    <source>
        <dbReference type="SMART" id="SM00563"/>
    </source>
</evidence>
<dbReference type="OrthoDB" id="202234at2759"/>
<evidence type="ECO:0000256" key="10">
    <source>
        <dbReference type="ARBA" id="ARBA00023209"/>
    </source>
</evidence>
<keyword evidence="10" id="KW-0594">Phospholipid biosynthesis</keyword>
<evidence type="ECO:0000256" key="8">
    <source>
        <dbReference type="ARBA" id="ARBA00023098"/>
    </source>
</evidence>
<dbReference type="InterPro" id="IPR002123">
    <property type="entry name" value="Plipid/glycerol_acylTrfase"/>
</dbReference>
<name>A0A1X0QCJ1_9MICR</name>
<gene>
    <name evidence="15" type="primary">GPAT4</name>
    <name evidence="15" type="ORF">HERIO_659</name>
</gene>
<evidence type="ECO:0000313" key="15">
    <source>
        <dbReference type="EMBL" id="ORD97478.1"/>
    </source>
</evidence>
<keyword evidence="4" id="KW-0444">Lipid biosynthesis</keyword>
<dbReference type="GO" id="GO:0008374">
    <property type="term" value="F:O-acyltransferase activity"/>
    <property type="evidence" value="ECO:0007669"/>
    <property type="project" value="InterPro"/>
</dbReference>
<keyword evidence="5" id="KW-0808">Transferase</keyword>
<feature type="domain" description="Phospholipid/glycerol acyltransferase" evidence="14">
    <location>
        <begin position="111"/>
        <end position="222"/>
    </location>
</feature>
<keyword evidence="9 13" id="KW-0472">Membrane</keyword>
<protein>
    <submittedName>
        <fullName evidence="15">GPAT4</fullName>
    </submittedName>
</protein>
<dbReference type="PANTHER" id="PTHR23063">
    <property type="entry name" value="PHOSPHOLIPID ACYLTRANSFERASE"/>
    <property type="match status" value="1"/>
</dbReference>
<comment type="similarity">
    <text evidence="3">Belongs to the 1-acyl-sn-glycerol-3-phosphate acyltransferase family.</text>
</comment>
<dbReference type="CDD" id="cd07991">
    <property type="entry name" value="LPLAT_LPCAT1-like"/>
    <property type="match status" value="1"/>
</dbReference>
<keyword evidence="11" id="KW-1208">Phospholipid metabolism</keyword>
<comment type="pathway">
    <text evidence="2">Lipid metabolism.</text>
</comment>
<dbReference type="PANTHER" id="PTHR23063:SF52">
    <property type="entry name" value="LYSOPHOSPHATIDYLCHOLINE ACYLTRANSFERASE"/>
    <property type="match status" value="1"/>
</dbReference>